<keyword evidence="2" id="KW-0520">NAD</keyword>
<dbReference type="EMBL" id="AP026800">
    <property type="protein sequence ID" value="BDR54608.1"/>
    <property type="molecule type" value="Genomic_DNA"/>
</dbReference>
<dbReference type="PANTHER" id="PTHR43333:SF1">
    <property type="entry name" value="D-ISOMER SPECIFIC 2-HYDROXYACID DEHYDROGENASE NAD-BINDING DOMAIN-CONTAINING PROTEIN"/>
    <property type="match status" value="1"/>
</dbReference>
<proteinExistence type="predicted"/>
<evidence type="ECO:0000313" key="5">
    <source>
        <dbReference type="Proteomes" id="UP001321748"/>
    </source>
</evidence>
<accession>A0ABM8BCM3</accession>
<evidence type="ECO:0000256" key="1">
    <source>
        <dbReference type="ARBA" id="ARBA00023002"/>
    </source>
</evidence>
<keyword evidence="5" id="KW-1185">Reference proteome</keyword>
<name>A0ABM8BCM3_9BIFI</name>
<gene>
    <name evidence="4" type="ORF">KIMH_07190</name>
</gene>
<reference evidence="4 5" key="1">
    <citation type="journal article" date="2023" name="Microbiol. Spectr.">
        <title>Symbiosis of Carpenter Bees with Uncharacterized Lactic Acid Bacteria Showing NAD Auxotrophy.</title>
        <authorList>
            <person name="Kawasaki S."/>
            <person name="Ozawa K."/>
            <person name="Mori T."/>
            <person name="Yamamoto A."/>
            <person name="Ito M."/>
            <person name="Ohkuma M."/>
            <person name="Sakamoto M."/>
            <person name="Matsutani M."/>
        </authorList>
    </citation>
    <scope>NUCLEOTIDE SEQUENCE [LARGE SCALE GENOMIC DNA]</scope>
    <source>
        <strain evidence="4 5">KimH</strain>
    </source>
</reference>
<evidence type="ECO:0000259" key="3">
    <source>
        <dbReference type="Pfam" id="PF02826"/>
    </source>
</evidence>
<keyword evidence="1" id="KW-0560">Oxidoreductase</keyword>
<dbReference type="RefSeq" id="WP_317643602.1">
    <property type="nucleotide sequence ID" value="NZ_AP026800.1"/>
</dbReference>
<dbReference type="InterPro" id="IPR036291">
    <property type="entry name" value="NAD(P)-bd_dom_sf"/>
</dbReference>
<protein>
    <submittedName>
        <fullName evidence="4">2-hydroxyacid dehydrogenase</fullName>
    </submittedName>
</protein>
<dbReference type="Proteomes" id="UP001321748">
    <property type="component" value="Chromosome"/>
</dbReference>
<dbReference type="InterPro" id="IPR006140">
    <property type="entry name" value="D-isomer_DH_NAD-bd"/>
</dbReference>
<dbReference type="PANTHER" id="PTHR43333">
    <property type="entry name" value="2-HACID_DH_C DOMAIN-CONTAINING PROTEIN"/>
    <property type="match status" value="1"/>
</dbReference>
<dbReference type="CDD" id="cd05300">
    <property type="entry name" value="2-Hacid_dh_1"/>
    <property type="match status" value="1"/>
</dbReference>
<dbReference type="Pfam" id="PF02826">
    <property type="entry name" value="2-Hacid_dh_C"/>
    <property type="match status" value="1"/>
</dbReference>
<dbReference type="SUPFAM" id="SSF52283">
    <property type="entry name" value="Formate/glycerate dehydrogenase catalytic domain-like"/>
    <property type="match status" value="1"/>
</dbReference>
<dbReference type="Gene3D" id="3.40.50.720">
    <property type="entry name" value="NAD(P)-binding Rossmann-like Domain"/>
    <property type="match status" value="2"/>
</dbReference>
<sequence length="324" mass="35407">MDVVEKNEQVCIVNALPMEEGERERFIDLAQGAQQWFITPDQEGLETLPKDWHERVNIVLGNLPPADIAKCSNLQWLQTESAGVNAYQKPGVLGPQVKLTGASGAYGKAVSEHMFAMMWALMKHLPEYRDLQDRKQWKPLGQTLTPSESTVLVLGTGDIGSHFAQLAHNVGAHTVGVRRNPERSAPSIDDMHSFEDLDQLLPQADVVALALPAAADTHYLMNEQRLQAMKERAILINAGRGDAVDCAALARVLASGHLWGVGLDVSDPEPLPADHPLWAQDRCLITPHVAGGASLPSSHAKVIDIVESNLERFLAGKDLINRVQ</sequence>
<dbReference type="SUPFAM" id="SSF51735">
    <property type="entry name" value="NAD(P)-binding Rossmann-fold domains"/>
    <property type="match status" value="1"/>
</dbReference>
<evidence type="ECO:0000313" key="4">
    <source>
        <dbReference type="EMBL" id="BDR54608.1"/>
    </source>
</evidence>
<evidence type="ECO:0000256" key="2">
    <source>
        <dbReference type="ARBA" id="ARBA00023027"/>
    </source>
</evidence>
<organism evidence="4 5">
    <name type="scientific">Bombiscardovia apis</name>
    <dbReference type="NCBI Taxonomy" id="2932182"/>
    <lineage>
        <taxon>Bacteria</taxon>
        <taxon>Bacillati</taxon>
        <taxon>Actinomycetota</taxon>
        <taxon>Actinomycetes</taxon>
        <taxon>Bifidobacteriales</taxon>
        <taxon>Bifidobacteriaceae</taxon>
        <taxon>Bombiscardovia</taxon>
    </lineage>
</organism>
<feature type="domain" description="D-isomer specific 2-hydroxyacid dehydrogenase NAD-binding" evidence="3">
    <location>
        <begin position="115"/>
        <end position="290"/>
    </location>
</feature>